<dbReference type="SUPFAM" id="SSF48150">
    <property type="entry name" value="DNA-glycosylase"/>
    <property type="match status" value="1"/>
</dbReference>
<dbReference type="PANTHER" id="PTHR30037">
    <property type="entry name" value="DNA-3-METHYLADENINE GLYCOSYLASE 1"/>
    <property type="match status" value="1"/>
</dbReference>
<dbReference type="GO" id="GO:0008725">
    <property type="term" value="F:DNA-3-methyladenine glycosylase activity"/>
    <property type="evidence" value="ECO:0007669"/>
    <property type="project" value="UniProtKB-EC"/>
</dbReference>
<dbReference type="AlphaFoldDB" id="A0A316FF76"/>
<dbReference type="EMBL" id="QGGU01000013">
    <property type="protein sequence ID" value="PWK46326.1"/>
    <property type="molecule type" value="Genomic_DNA"/>
</dbReference>
<accession>A0A316FF76</accession>
<dbReference type="NCBIfam" id="TIGR00624">
    <property type="entry name" value="tag"/>
    <property type="match status" value="1"/>
</dbReference>
<keyword evidence="1 9" id="KW-0479">Metal-binding</keyword>
<dbReference type="FunFam" id="1.10.340.30:FF:000009">
    <property type="entry name" value="DNA-3-methyladenine glycosylase I"/>
    <property type="match status" value="1"/>
</dbReference>
<dbReference type="Proteomes" id="UP000245790">
    <property type="component" value="Unassembled WGS sequence"/>
</dbReference>
<keyword evidence="4 9" id="KW-0862">Zinc</keyword>
<reference evidence="10 11" key="1">
    <citation type="submission" date="2018-05" db="EMBL/GenBank/DDBJ databases">
        <title>Genomic Encyclopedia of Type Strains, Phase IV (KMG-IV): sequencing the most valuable type-strain genomes for metagenomic binning, comparative biology and taxonomic classification.</title>
        <authorList>
            <person name="Goeker M."/>
        </authorList>
    </citation>
    <scope>NUCLEOTIDE SEQUENCE [LARGE SCALE GENOMIC DNA]</scope>
    <source>
        <strain evidence="10 11">DSM 25350</strain>
    </source>
</reference>
<keyword evidence="2" id="KW-0227">DNA damage</keyword>
<dbReference type="RefSeq" id="WP_109764766.1">
    <property type="nucleotide sequence ID" value="NZ_QGGU01000013.1"/>
</dbReference>
<proteinExistence type="predicted"/>
<dbReference type="GO" id="GO:0006284">
    <property type="term" value="P:base-excision repair"/>
    <property type="evidence" value="ECO:0007669"/>
    <property type="project" value="InterPro"/>
</dbReference>
<evidence type="ECO:0000256" key="6">
    <source>
        <dbReference type="ARBA" id="ARBA00052558"/>
    </source>
</evidence>
<dbReference type="InterPro" id="IPR004597">
    <property type="entry name" value="Tag"/>
</dbReference>
<feature type="binding site" evidence="9">
    <location>
        <position position="27"/>
    </location>
    <ligand>
        <name>Zn(2+)</name>
        <dbReference type="ChEBI" id="CHEBI:29105"/>
    </ligand>
</feature>
<keyword evidence="11" id="KW-1185">Reference proteome</keyword>
<dbReference type="GO" id="GO:0046872">
    <property type="term" value="F:metal ion binding"/>
    <property type="evidence" value="ECO:0007669"/>
    <property type="project" value="UniProtKB-KW"/>
</dbReference>
<name>A0A316FF76_9GAMM</name>
<evidence type="ECO:0000256" key="3">
    <source>
        <dbReference type="ARBA" id="ARBA00022801"/>
    </source>
</evidence>
<dbReference type="InterPro" id="IPR011257">
    <property type="entry name" value="DNA_glycosylase"/>
</dbReference>
<evidence type="ECO:0000256" key="1">
    <source>
        <dbReference type="ARBA" id="ARBA00022723"/>
    </source>
</evidence>
<comment type="catalytic activity">
    <reaction evidence="6">
        <text>Hydrolysis of alkylated DNA, releasing 3-methyladenine.</text>
        <dbReference type="EC" id="3.2.2.20"/>
    </reaction>
</comment>
<evidence type="ECO:0000256" key="5">
    <source>
        <dbReference type="ARBA" id="ARBA00023204"/>
    </source>
</evidence>
<keyword evidence="5" id="KW-0234">DNA repair</keyword>
<dbReference type="PANTHER" id="PTHR30037:SF4">
    <property type="entry name" value="DNA-3-METHYLADENINE GLYCOSYLASE I"/>
    <property type="match status" value="1"/>
</dbReference>
<sequence>MPTAKNTIKEINRCGWCSNDPLYQDYHDNEWGVPIKDDQQLFEMLCLEGAQAGLSWITVLKKRERYRQVFHGFDIEKMAAMSDQELERLLKDPGIIRNKLKVFGFRKNAHAYLEHFSEQQSFVDFIWSFVDHQPLINQPKTLSEVPATTEISDKMSKALKKKGFTFVGSTICYAFMQAAGLVDDHTRDCFRFNK</sequence>
<dbReference type="Gene3D" id="1.10.340.30">
    <property type="entry name" value="Hypothetical protein, domain 2"/>
    <property type="match status" value="1"/>
</dbReference>
<dbReference type="InterPro" id="IPR005019">
    <property type="entry name" value="Adenine_glyco"/>
</dbReference>
<gene>
    <name evidence="10" type="ORF">C8D97_1139</name>
</gene>
<evidence type="ECO:0000256" key="2">
    <source>
        <dbReference type="ARBA" id="ARBA00022763"/>
    </source>
</evidence>
<dbReference type="EC" id="3.2.2.20" evidence="8"/>
<dbReference type="OrthoDB" id="9807664at2"/>
<evidence type="ECO:0000313" key="11">
    <source>
        <dbReference type="Proteomes" id="UP000245790"/>
    </source>
</evidence>
<feature type="binding site" evidence="9">
    <location>
        <position position="189"/>
    </location>
    <ligand>
        <name>Zn(2+)</name>
        <dbReference type="ChEBI" id="CHEBI:29105"/>
    </ligand>
</feature>
<evidence type="ECO:0000256" key="7">
    <source>
        <dbReference type="ARBA" id="ARBA00057608"/>
    </source>
</evidence>
<keyword evidence="3" id="KW-0378">Hydrolase</keyword>
<organism evidence="10 11">
    <name type="scientific">Pleionea mediterranea</name>
    <dbReference type="NCBI Taxonomy" id="523701"/>
    <lineage>
        <taxon>Bacteria</taxon>
        <taxon>Pseudomonadati</taxon>
        <taxon>Pseudomonadota</taxon>
        <taxon>Gammaproteobacteria</taxon>
        <taxon>Oceanospirillales</taxon>
        <taxon>Pleioneaceae</taxon>
        <taxon>Pleionea</taxon>
    </lineage>
</organism>
<dbReference type="Pfam" id="PF03352">
    <property type="entry name" value="Adenine_glyco"/>
    <property type="match status" value="1"/>
</dbReference>
<protein>
    <recommendedName>
        <fullName evidence="8">DNA-3-methyladenine glycosylase I</fullName>
        <ecNumber evidence="8">3.2.2.20</ecNumber>
    </recommendedName>
</protein>
<evidence type="ECO:0000313" key="10">
    <source>
        <dbReference type="EMBL" id="PWK46326.1"/>
    </source>
</evidence>
<comment type="caution">
    <text evidence="10">The sequence shown here is derived from an EMBL/GenBank/DDBJ whole genome shotgun (WGS) entry which is preliminary data.</text>
</comment>
<dbReference type="InterPro" id="IPR052891">
    <property type="entry name" value="DNA-3mA_glycosylase"/>
</dbReference>
<feature type="binding site" evidence="9">
    <location>
        <position position="14"/>
    </location>
    <ligand>
        <name>Zn(2+)</name>
        <dbReference type="ChEBI" id="CHEBI:29105"/>
    </ligand>
</feature>
<evidence type="ECO:0000256" key="9">
    <source>
        <dbReference type="PIRSR" id="PIRSR604597-1"/>
    </source>
</evidence>
<evidence type="ECO:0000256" key="4">
    <source>
        <dbReference type="ARBA" id="ARBA00022833"/>
    </source>
</evidence>
<comment type="function">
    <text evidence="7">Hydrolysis of the deoxyribose N-glycosidic bond to excise 3-methyladenine from the damaged DNA polymer formed by alkylation lesions.</text>
</comment>
<evidence type="ECO:0000256" key="8">
    <source>
        <dbReference type="ARBA" id="ARBA00066766"/>
    </source>
</evidence>
<feature type="binding site" evidence="9">
    <location>
        <position position="185"/>
    </location>
    <ligand>
        <name>Zn(2+)</name>
        <dbReference type="ChEBI" id="CHEBI:29105"/>
    </ligand>
</feature>